<sequence>MGREKAASDSLLLRLGWVVNHNANGAPGYKHPDSKFTCDRCFRSLRECEYEAPKRISRENGSGLQTGACRNCQKAKQQCSSSGKAKAVRWFVEEINQDGNQAARSGGLGWRRVEWKEEKIAKEEEAYVDLWESFCEEAQSDTSSKSDNSASSIASDVADVEKPRKDSVLPMIDSPFKPGRIEEAYGLDSEMDGSLDFDPSSHHPPIPSPHPSEKSPAGLVDMAQRDDSHEGLSFGSVDGLLGQANSYVDEFTRKFKKMWDLLASTKTELARKVTEVDMLKSEAEKSRKRMDELCRQLEEANEVIGFERTQREELQITQREERGRMEAETGASSRRTLEANHTSSGCQLIPWFPPAPSTRFLLEFWGLAVEELSNSPSTFASSAFSRGFQKLIVEELTRRGEDPTKRSWEGAEPEDFAVKKQCVGQGKANGGVDKHQ</sequence>
<organism evidence="3 4">
    <name type="scientific">Naematelia encephala</name>
    <dbReference type="NCBI Taxonomy" id="71784"/>
    <lineage>
        <taxon>Eukaryota</taxon>
        <taxon>Fungi</taxon>
        <taxon>Dikarya</taxon>
        <taxon>Basidiomycota</taxon>
        <taxon>Agaricomycotina</taxon>
        <taxon>Tremellomycetes</taxon>
        <taxon>Tremellales</taxon>
        <taxon>Naemateliaceae</taxon>
        <taxon>Naematelia</taxon>
    </lineage>
</organism>
<keyword evidence="1" id="KW-0175">Coiled coil</keyword>
<evidence type="ECO:0000256" key="2">
    <source>
        <dbReference type="SAM" id="MobiDB-lite"/>
    </source>
</evidence>
<feature type="coiled-coil region" evidence="1">
    <location>
        <begin position="276"/>
        <end position="303"/>
    </location>
</feature>
<name>A0A1Y2AK00_9TREE</name>
<dbReference type="AlphaFoldDB" id="A0A1Y2AK00"/>
<gene>
    <name evidence="3" type="ORF">BCR39DRAFT_562158</name>
</gene>
<reference evidence="3 4" key="1">
    <citation type="submission" date="2016-07" db="EMBL/GenBank/DDBJ databases">
        <title>Pervasive Adenine N6-methylation of Active Genes in Fungi.</title>
        <authorList>
            <consortium name="DOE Joint Genome Institute"/>
            <person name="Mondo S.J."/>
            <person name="Dannebaum R.O."/>
            <person name="Kuo R.C."/>
            <person name="Labutti K."/>
            <person name="Haridas S."/>
            <person name="Kuo A."/>
            <person name="Salamov A."/>
            <person name="Ahrendt S.R."/>
            <person name="Lipzen A."/>
            <person name="Sullivan W."/>
            <person name="Andreopoulos W.B."/>
            <person name="Clum A."/>
            <person name="Lindquist E."/>
            <person name="Daum C."/>
            <person name="Ramamoorthy G.K."/>
            <person name="Gryganskyi A."/>
            <person name="Culley D."/>
            <person name="Magnuson J.K."/>
            <person name="James T.Y."/>
            <person name="O'Malley M.A."/>
            <person name="Stajich J.E."/>
            <person name="Spatafora J.W."/>
            <person name="Visel A."/>
            <person name="Grigoriev I.V."/>
        </authorList>
    </citation>
    <scope>NUCLEOTIDE SEQUENCE [LARGE SCALE GENOMIC DNA]</scope>
    <source>
        <strain evidence="3 4">68-887.2</strain>
    </source>
</reference>
<feature type="region of interest" description="Disordered" evidence="2">
    <location>
        <begin position="399"/>
        <end position="436"/>
    </location>
</feature>
<dbReference type="Proteomes" id="UP000193986">
    <property type="component" value="Unassembled WGS sequence"/>
</dbReference>
<feature type="region of interest" description="Disordered" evidence="2">
    <location>
        <begin position="190"/>
        <end position="218"/>
    </location>
</feature>
<proteinExistence type="predicted"/>
<evidence type="ECO:0000313" key="4">
    <source>
        <dbReference type="Proteomes" id="UP000193986"/>
    </source>
</evidence>
<feature type="compositionally biased region" description="Low complexity" evidence="2">
    <location>
        <begin position="140"/>
        <end position="157"/>
    </location>
</feature>
<evidence type="ECO:0000313" key="3">
    <source>
        <dbReference type="EMBL" id="ORY22893.1"/>
    </source>
</evidence>
<protein>
    <submittedName>
        <fullName evidence="3">Uncharacterized protein</fullName>
    </submittedName>
</protein>
<dbReference type="InParanoid" id="A0A1Y2AK00"/>
<feature type="compositionally biased region" description="Basic and acidic residues" evidence="2">
    <location>
        <begin position="399"/>
        <end position="409"/>
    </location>
</feature>
<comment type="caution">
    <text evidence="3">The sequence shown here is derived from an EMBL/GenBank/DDBJ whole genome shotgun (WGS) entry which is preliminary data.</text>
</comment>
<accession>A0A1Y2AK00</accession>
<evidence type="ECO:0000256" key="1">
    <source>
        <dbReference type="SAM" id="Coils"/>
    </source>
</evidence>
<keyword evidence="4" id="KW-1185">Reference proteome</keyword>
<feature type="region of interest" description="Disordered" evidence="2">
    <location>
        <begin position="139"/>
        <end position="175"/>
    </location>
</feature>
<dbReference type="EMBL" id="MCFC01000086">
    <property type="protein sequence ID" value="ORY22893.1"/>
    <property type="molecule type" value="Genomic_DNA"/>
</dbReference>